<evidence type="ECO:0000259" key="3">
    <source>
        <dbReference type="Pfam" id="PF10646"/>
    </source>
</evidence>
<keyword evidence="2" id="KW-1133">Transmembrane helix</keyword>
<name>X1HKR8_9ZZZZ</name>
<feature type="compositionally biased region" description="Acidic residues" evidence="1">
    <location>
        <begin position="67"/>
        <end position="101"/>
    </location>
</feature>
<dbReference type="AlphaFoldDB" id="X1HKR8"/>
<sequence>MGKSPRRKKSSSGFLGKLIIAFLIIITIVFAWLILSSIIPFGKEPVTVEETTKEEASEQEQPTTQETIEETTQEITEETTEEPEETTEATEGTTEEPTTEETQEKPAEITIPIYFSDDQAQYMKGEYRTISNDDPVKNAVNELLKGPNSANLYALIPEGTKLLNAEIKNNVAYVDFSTDILKGVAGGSTLQRFIIYT</sequence>
<comment type="caution">
    <text evidence="4">The sequence shown here is derived from an EMBL/GenBank/DDBJ whole genome shotgun (WGS) entry which is preliminary data.</text>
</comment>
<accession>X1HKR8</accession>
<evidence type="ECO:0000256" key="1">
    <source>
        <dbReference type="SAM" id="MobiDB-lite"/>
    </source>
</evidence>
<organism evidence="4">
    <name type="scientific">marine sediment metagenome</name>
    <dbReference type="NCBI Taxonomy" id="412755"/>
    <lineage>
        <taxon>unclassified sequences</taxon>
        <taxon>metagenomes</taxon>
        <taxon>ecological metagenomes</taxon>
    </lineage>
</organism>
<gene>
    <name evidence="4" type="ORF">S03H2_32241</name>
</gene>
<feature type="transmembrane region" description="Helical" evidence="2">
    <location>
        <begin position="12"/>
        <end position="35"/>
    </location>
</feature>
<keyword evidence="2" id="KW-0812">Transmembrane</keyword>
<reference evidence="4" key="1">
    <citation type="journal article" date="2014" name="Front. Microbiol.">
        <title>High frequency of phylogenetically diverse reductive dehalogenase-homologous genes in deep subseafloor sedimentary metagenomes.</title>
        <authorList>
            <person name="Kawai M."/>
            <person name="Futagami T."/>
            <person name="Toyoda A."/>
            <person name="Takaki Y."/>
            <person name="Nishi S."/>
            <person name="Hori S."/>
            <person name="Arai W."/>
            <person name="Tsubouchi T."/>
            <person name="Morono Y."/>
            <person name="Uchiyama I."/>
            <person name="Ito T."/>
            <person name="Fujiyama A."/>
            <person name="Inagaki F."/>
            <person name="Takami H."/>
        </authorList>
    </citation>
    <scope>NUCLEOTIDE SEQUENCE</scope>
    <source>
        <strain evidence="4">Expedition CK06-06</strain>
    </source>
</reference>
<protein>
    <recommendedName>
        <fullName evidence="3">GerMN domain-containing protein</fullName>
    </recommendedName>
</protein>
<proteinExistence type="predicted"/>
<dbReference type="Pfam" id="PF10646">
    <property type="entry name" value="Germane"/>
    <property type="match status" value="1"/>
</dbReference>
<feature type="domain" description="GerMN" evidence="3">
    <location>
        <begin position="112"/>
        <end position="189"/>
    </location>
</feature>
<evidence type="ECO:0000256" key="2">
    <source>
        <dbReference type="SAM" id="Phobius"/>
    </source>
</evidence>
<dbReference type="EMBL" id="BARU01019583">
    <property type="protein sequence ID" value="GAH54429.1"/>
    <property type="molecule type" value="Genomic_DNA"/>
</dbReference>
<keyword evidence="2" id="KW-0472">Membrane</keyword>
<feature type="non-terminal residue" evidence="4">
    <location>
        <position position="197"/>
    </location>
</feature>
<dbReference type="InterPro" id="IPR019606">
    <property type="entry name" value="GerMN"/>
</dbReference>
<feature type="region of interest" description="Disordered" evidence="1">
    <location>
        <begin position="49"/>
        <end position="107"/>
    </location>
</feature>
<evidence type="ECO:0000313" key="4">
    <source>
        <dbReference type="EMBL" id="GAH54429.1"/>
    </source>
</evidence>